<dbReference type="FunFam" id="1.10.10.10:FF:000214">
    <property type="entry name" value="Methylated-DNA--protein-cysteine methyltransferase"/>
    <property type="match status" value="1"/>
</dbReference>
<evidence type="ECO:0000256" key="2">
    <source>
        <dbReference type="ARBA" id="ARBA00008711"/>
    </source>
</evidence>
<reference evidence="12" key="2">
    <citation type="submission" date="2021-04" db="EMBL/GenBank/DDBJ databases">
        <authorList>
            <person name="Gilroy R."/>
        </authorList>
    </citation>
    <scope>NUCLEOTIDE SEQUENCE</scope>
    <source>
        <strain evidence="12">ChiHjej11B10-19426</strain>
    </source>
</reference>
<feature type="domain" description="Methylated-DNA-[protein]-cysteine S-methyltransferase DNA binding" evidence="10">
    <location>
        <begin position="78"/>
        <end position="162"/>
    </location>
</feature>
<comment type="function">
    <text evidence="9">Involved in the cellular defense against the biological effects of O6-methylguanine (O6-MeG) and O4-methylthymine (O4-MeT) in DNA. Repairs the methylated nucleobase in DNA by stoichiometrically transferring the methyl group to a cysteine residue in the enzyme. This is a suicide reaction: the enzyme is irreversibly inactivated.</text>
</comment>
<name>A0A9D2ILW7_9BACT</name>
<dbReference type="GO" id="GO:0006307">
    <property type="term" value="P:DNA alkylation repair"/>
    <property type="evidence" value="ECO:0007669"/>
    <property type="project" value="UniProtKB-UniRule"/>
</dbReference>
<dbReference type="GO" id="GO:0003908">
    <property type="term" value="F:methylated-DNA-[protein]-cysteine S-methyltransferase activity"/>
    <property type="evidence" value="ECO:0007669"/>
    <property type="project" value="UniProtKB-UniRule"/>
</dbReference>
<dbReference type="InterPro" id="IPR008332">
    <property type="entry name" value="MethylG_MeTrfase_N"/>
</dbReference>
<dbReference type="EC" id="2.1.1.63" evidence="9"/>
<evidence type="ECO:0000256" key="8">
    <source>
        <dbReference type="ARBA" id="ARBA00049348"/>
    </source>
</evidence>
<dbReference type="InterPro" id="IPR036217">
    <property type="entry name" value="MethylDNA_cys_MeTrfase_DNAb"/>
</dbReference>
<comment type="similarity">
    <text evidence="2 9">Belongs to the MGMT family.</text>
</comment>
<evidence type="ECO:0000256" key="9">
    <source>
        <dbReference type="HAMAP-Rule" id="MF_00772"/>
    </source>
</evidence>
<evidence type="ECO:0000256" key="7">
    <source>
        <dbReference type="ARBA" id="ARBA00023204"/>
    </source>
</evidence>
<keyword evidence="5 9" id="KW-0808">Transferase</keyword>
<dbReference type="InterPro" id="IPR014048">
    <property type="entry name" value="MethylDNA_cys_MeTrfase_DNA-bd"/>
</dbReference>
<dbReference type="HAMAP" id="MF_00772">
    <property type="entry name" value="OGT"/>
    <property type="match status" value="1"/>
</dbReference>
<dbReference type="SUPFAM" id="SSF53155">
    <property type="entry name" value="Methylated DNA-protein cysteine methyltransferase domain"/>
    <property type="match status" value="1"/>
</dbReference>
<reference evidence="12" key="1">
    <citation type="journal article" date="2021" name="PeerJ">
        <title>Extensive microbial diversity within the chicken gut microbiome revealed by metagenomics and culture.</title>
        <authorList>
            <person name="Gilroy R."/>
            <person name="Ravi A."/>
            <person name="Getino M."/>
            <person name="Pursley I."/>
            <person name="Horton D.L."/>
            <person name="Alikhan N.F."/>
            <person name="Baker D."/>
            <person name="Gharbi K."/>
            <person name="Hall N."/>
            <person name="Watson M."/>
            <person name="Adriaenssens E.M."/>
            <person name="Foster-Nyarko E."/>
            <person name="Jarju S."/>
            <person name="Secka A."/>
            <person name="Antonio M."/>
            <person name="Oren A."/>
            <person name="Chaudhuri R.R."/>
            <person name="La Ragione R."/>
            <person name="Hildebrand F."/>
            <person name="Pallen M.J."/>
        </authorList>
    </citation>
    <scope>NUCLEOTIDE SEQUENCE</scope>
    <source>
        <strain evidence="12">ChiHjej11B10-19426</strain>
    </source>
</reference>
<dbReference type="GO" id="GO:0032259">
    <property type="term" value="P:methylation"/>
    <property type="evidence" value="ECO:0007669"/>
    <property type="project" value="UniProtKB-KW"/>
</dbReference>
<protein>
    <recommendedName>
        <fullName evidence="9">Methylated-DNA--protein-cysteine methyltransferase</fullName>
        <ecNumber evidence="9">2.1.1.63</ecNumber>
    </recommendedName>
    <alternativeName>
        <fullName evidence="9">6-O-methylguanine-DNA methyltransferase</fullName>
        <shortName evidence="9">MGMT</shortName>
    </alternativeName>
    <alternativeName>
        <fullName evidence="9">O-6-methylguanine-DNA-alkyltransferase</fullName>
    </alternativeName>
</protein>
<comment type="catalytic activity">
    <reaction evidence="8 9">
        <text>a 6-O-methyl-2'-deoxyguanosine in DNA + L-cysteinyl-[protein] = S-methyl-L-cysteinyl-[protein] + a 2'-deoxyguanosine in DNA</text>
        <dbReference type="Rhea" id="RHEA:24000"/>
        <dbReference type="Rhea" id="RHEA-COMP:10131"/>
        <dbReference type="Rhea" id="RHEA-COMP:10132"/>
        <dbReference type="Rhea" id="RHEA-COMP:11367"/>
        <dbReference type="Rhea" id="RHEA-COMP:11368"/>
        <dbReference type="ChEBI" id="CHEBI:29950"/>
        <dbReference type="ChEBI" id="CHEBI:82612"/>
        <dbReference type="ChEBI" id="CHEBI:85445"/>
        <dbReference type="ChEBI" id="CHEBI:85448"/>
        <dbReference type="EC" id="2.1.1.63"/>
    </reaction>
</comment>
<dbReference type="CDD" id="cd06445">
    <property type="entry name" value="ATase"/>
    <property type="match status" value="1"/>
</dbReference>
<feature type="domain" description="Methylguanine DNA methyltransferase ribonuclease-like" evidence="11">
    <location>
        <begin position="2"/>
        <end position="69"/>
    </location>
</feature>
<comment type="subcellular location">
    <subcellularLocation>
        <location evidence="9">Cytoplasm</location>
    </subcellularLocation>
</comment>
<sequence length="176" mass="18984">MIYLTTYPTPVGRVTLAGDGNRLTGLWFEGQRHFASPLPDPVAYGELPLFDDVRRWLTVYFAGHRPDFMPPVGPTGTPFRRAVWKLLGRIPYGTVVSYGQLAEALTRTTGTRVSPRAVGNAVGHNPVSLLIPCHRVVGSDGSLTGYAGGLPLKARLLALEGVTSTLPPAEAPFLFD</sequence>
<evidence type="ECO:0000256" key="1">
    <source>
        <dbReference type="ARBA" id="ARBA00001286"/>
    </source>
</evidence>
<dbReference type="AlphaFoldDB" id="A0A9D2ILW7"/>
<dbReference type="Proteomes" id="UP000824014">
    <property type="component" value="Unassembled WGS sequence"/>
</dbReference>
<dbReference type="InterPro" id="IPR036631">
    <property type="entry name" value="MGMT_N_sf"/>
</dbReference>
<evidence type="ECO:0000256" key="4">
    <source>
        <dbReference type="ARBA" id="ARBA00022603"/>
    </source>
</evidence>
<keyword evidence="6 9" id="KW-0227">DNA damage</keyword>
<dbReference type="PANTHER" id="PTHR10815">
    <property type="entry name" value="METHYLATED-DNA--PROTEIN-CYSTEINE METHYLTRANSFERASE"/>
    <property type="match status" value="1"/>
</dbReference>
<dbReference type="Pfam" id="PF01035">
    <property type="entry name" value="DNA_binding_1"/>
    <property type="match status" value="1"/>
</dbReference>
<comment type="miscellaneous">
    <text evidence="9">This enzyme catalyzes only one turnover and therefore is not strictly catalytic. According to one definition, an enzyme is a biocatalyst that acts repeatedly and over many reaction cycles.</text>
</comment>
<dbReference type="GO" id="GO:0005737">
    <property type="term" value="C:cytoplasm"/>
    <property type="evidence" value="ECO:0007669"/>
    <property type="project" value="UniProtKB-SubCell"/>
</dbReference>
<accession>A0A9D2ILW7</accession>
<dbReference type="InterPro" id="IPR023546">
    <property type="entry name" value="MGMT"/>
</dbReference>
<feature type="active site" description="Nucleophile; methyl group acceptor" evidence="9">
    <location>
        <position position="133"/>
    </location>
</feature>
<dbReference type="InterPro" id="IPR036388">
    <property type="entry name" value="WH-like_DNA-bd_sf"/>
</dbReference>
<keyword evidence="4 9" id="KW-0489">Methyltransferase</keyword>
<organism evidence="12 13">
    <name type="scientific">Candidatus Tidjanibacter faecipullorum</name>
    <dbReference type="NCBI Taxonomy" id="2838766"/>
    <lineage>
        <taxon>Bacteria</taxon>
        <taxon>Pseudomonadati</taxon>
        <taxon>Bacteroidota</taxon>
        <taxon>Bacteroidia</taxon>
        <taxon>Bacteroidales</taxon>
        <taxon>Rikenellaceae</taxon>
        <taxon>Tidjanibacter</taxon>
    </lineage>
</organism>
<keyword evidence="7 9" id="KW-0234">DNA repair</keyword>
<evidence type="ECO:0000313" key="12">
    <source>
        <dbReference type="EMBL" id="HIZ15691.1"/>
    </source>
</evidence>
<dbReference type="EMBL" id="DXCC01000027">
    <property type="protein sequence ID" value="HIZ15691.1"/>
    <property type="molecule type" value="Genomic_DNA"/>
</dbReference>
<evidence type="ECO:0000259" key="11">
    <source>
        <dbReference type="Pfam" id="PF02870"/>
    </source>
</evidence>
<dbReference type="PROSITE" id="PS00374">
    <property type="entry name" value="MGMT"/>
    <property type="match status" value="1"/>
</dbReference>
<dbReference type="PANTHER" id="PTHR10815:SF5">
    <property type="entry name" value="METHYLATED-DNA--PROTEIN-CYSTEINE METHYLTRANSFERASE"/>
    <property type="match status" value="1"/>
</dbReference>
<dbReference type="SUPFAM" id="SSF46767">
    <property type="entry name" value="Methylated DNA-protein cysteine methyltransferase, C-terminal domain"/>
    <property type="match status" value="1"/>
</dbReference>
<evidence type="ECO:0000256" key="6">
    <source>
        <dbReference type="ARBA" id="ARBA00022763"/>
    </source>
</evidence>
<dbReference type="Gene3D" id="3.30.160.70">
    <property type="entry name" value="Methylated DNA-protein cysteine methyltransferase domain"/>
    <property type="match status" value="1"/>
</dbReference>
<keyword evidence="3 9" id="KW-0963">Cytoplasm</keyword>
<evidence type="ECO:0000256" key="5">
    <source>
        <dbReference type="ARBA" id="ARBA00022679"/>
    </source>
</evidence>
<evidence type="ECO:0000259" key="10">
    <source>
        <dbReference type="Pfam" id="PF01035"/>
    </source>
</evidence>
<evidence type="ECO:0000313" key="13">
    <source>
        <dbReference type="Proteomes" id="UP000824014"/>
    </source>
</evidence>
<gene>
    <name evidence="12" type="ORF">H9816_07270</name>
</gene>
<comment type="catalytic activity">
    <reaction evidence="1 9">
        <text>a 4-O-methyl-thymidine in DNA + L-cysteinyl-[protein] = a thymidine in DNA + S-methyl-L-cysteinyl-[protein]</text>
        <dbReference type="Rhea" id="RHEA:53428"/>
        <dbReference type="Rhea" id="RHEA-COMP:10131"/>
        <dbReference type="Rhea" id="RHEA-COMP:10132"/>
        <dbReference type="Rhea" id="RHEA-COMP:13555"/>
        <dbReference type="Rhea" id="RHEA-COMP:13556"/>
        <dbReference type="ChEBI" id="CHEBI:29950"/>
        <dbReference type="ChEBI" id="CHEBI:82612"/>
        <dbReference type="ChEBI" id="CHEBI:137386"/>
        <dbReference type="ChEBI" id="CHEBI:137387"/>
        <dbReference type="EC" id="2.1.1.63"/>
    </reaction>
</comment>
<dbReference type="Gene3D" id="1.10.10.10">
    <property type="entry name" value="Winged helix-like DNA-binding domain superfamily/Winged helix DNA-binding domain"/>
    <property type="match status" value="1"/>
</dbReference>
<evidence type="ECO:0000256" key="3">
    <source>
        <dbReference type="ARBA" id="ARBA00022490"/>
    </source>
</evidence>
<proteinExistence type="inferred from homology"/>
<dbReference type="Pfam" id="PF02870">
    <property type="entry name" value="Methyltransf_1N"/>
    <property type="match status" value="1"/>
</dbReference>
<comment type="caution">
    <text evidence="12">The sequence shown here is derived from an EMBL/GenBank/DDBJ whole genome shotgun (WGS) entry which is preliminary data.</text>
</comment>
<dbReference type="InterPro" id="IPR001497">
    <property type="entry name" value="MethylDNA_cys_MeTrfase_AS"/>
</dbReference>
<dbReference type="NCBIfam" id="TIGR00589">
    <property type="entry name" value="ogt"/>
    <property type="match status" value="1"/>
</dbReference>